<dbReference type="AlphaFoldDB" id="A0A1G1VRT1"/>
<reference evidence="1 2" key="1">
    <citation type="journal article" date="2016" name="Nat. Commun.">
        <title>Thousands of microbial genomes shed light on interconnected biogeochemical processes in an aquifer system.</title>
        <authorList>
            <person name="Anantharaman K."/>
            <person name="Brown C.T."/>
            <person name="Hug L.A."/>
            <person name="Sharon I."/>
            <person name="Castelle C.J."/>
            <person name="Probst A.J."/>
            <person name="Thomas B.C."/>
            <person name="Singh A."/>
            <person name="Wilkins M.J."/>
            <person name="Karaoz U."/>
            <person name="Brodie E.L."/>
            <person name="Williams K.H."/>
            <person name="Hubbard S.S."/>
            <person name="Banfield J.F."/>
        </authorList>
    </citation>
    <scope>NUCLEOTIDE SEQUENCE [LARGE SCALE GENOMIC DNA]</scope>
</reference>
<organism evidence="1 2">
    <name type="scientific">Candidatus Chisholmbacteria bacterium RIFCSPHIGHO2_01_FULL_52_32</name>
    <dbReference type="NCBI Taxonomy" id="1797591"/>
    <lineage>
        <taxon>Bacteria</taxon>
        <taxon>Candidatus Chisholmiibacteriota</taxon>
    </lineage>
</organism>
<name>A0A1G1VRT1_9BACT</name>
<comment type="caution">
    <text evidence="1">The sequence shown here is derived from an EMBL/GenBank/DDBJ whole genome shotgun (WGS) entry which is preliminary data.</text>
</comment>
<evidence type="ECO:0000313" key="2">
    <source>
        <dbReference type="Proteomes" id="UP000179233"/>
    </source>
</evidence>
<dbReference type="Proteomes" id="UP000179233">
    <property type="component" value="Unassembled WGS sequence"/>
</dbReference>
<dbReference type="EMBL" id="MHCJ01000003">
    <property type="protein sequence ID" value="OGY18113.1"/>
    <property type="molecule type" value="Genomic_DNA"/>
</dbReference>
<gene>
    <name evidence="1" type="ORF">A2786_01160</name>
</gene>
<evidence type="ECO:0000313" key="1">
    <source>
        <dbReference type="EMBL" id="OGY18113.1"/>
    </source>
</evidence>
<sequence length="164" mass="18494">MSRSGPEAPGKEEKLSSAEVFVEAKRLLGAFKENLRTTPEFSNAVVDGYFSEEPYDRSNFGHVPVEITRGGFRYSISYVAVKNIIGRTEHELQIIRERSGEKQPGDLTEEMDLLVEPNSARIRFMRGTRDSDEIWNEEGLELHISTPTAVENAEAFLRDLQGTT</sequence>
<accession>A0A1G1VRT1</accession>
<proteinExistence type="predicted"/>
<protein>
    <submittedName>
        <fullName evidence="1">Uncharacterized protein</fullName>
    </submittedName>
</protein>